<comment type="caution">
    <text evidence="1">The sequence shown here is derived from an EMBL/GenBank/DDBJ whole genome shotgun (WGS) entry which is preliminary data.</text>
</comment>
<dbReference type="AlphaFoldDB" id="A0AA40FBB9"/>
<protein>
    <submittedName>
        <fullName evidence="1">Uncharacterized protein</fullName>
    </submittedName>
</protein>
<dbReference type="EMBL" id="JAUKUD010000001">
    <property type="protein sequence ID" value="KAK0754161.1"/>
    <property type="molecule type" value="Genomic_DNA"/>
</dbReference>
<name>A0AA40FBB9_9PEZI</name>
<sequence length="80" mass="8465">MDGASSLALLVLPKRWLVCCPTGPGGGFSRLWQLQAQRTAWQGRAWQNMAGHVGDGDGLFGGGIDGFLNCMAPICIGFAR</sequence>
<organism evidence="1 2">
    <name type="scientific">Schizothecium vesticola</name>
    <dbReference type="NCBI Taxonomy" id="314040"/>
    <lineage>
        <taxon>Eukaryota</taxon>
        <taxon>Fungi</taxon>
        <taxon>Dikarya</taxon>
        <taxon>Ascomycota</taxon>
        <taxon>Pezizomycotina</taxon>
        <taxon>Sordariomycetes</taxon>
        <taxon>Sordariomycetidae</taxon>
        <taxon>Sordariales</taxon>
        <taxon>Schizotheciaceae</taxon>
        <taxon>Schizothecium</taxon>
    </lineage>
</organism>
<dbReference type="Proteomes" id="UP001172155">
    <property type="component" value="Unassembled WGS sequence"/>
</dbReference>
<evidence type="ECO:0000313" key="1">
    <source>
        <dbReference type="EMBL" id="KAK0754161.1"/>
    </source>
</evidence>
<reference evidence="1" key="1">
    <citation type="submission" date="2023-06" db="EMBL/GenBank/DDBJ databases">
        <title>Genome-scale phylogeny and comparative genomics of the fungal order Sordariales.</title>
        <authorList>
            <consortium name="Lawrence Berkeley National Laboratory"/>
            <person name="Hensen N."/>
            <person name="Bonometti L."/>
            <person name="Westerberg I."/>
            <person name="Brannstrom I.O."/>
            <person name="Guillou S."/>
            <person name="Cros-Aarteil S."/>
            <person name="Calhoun S."/>
            <person name="Haridas S."/>
            <person name="Kuo A."/>
            <person name="Mondo S."/>
            <person name="Pangilinan J."/>
            <person name="Riley R."/>
            <person name="LaButti K."/>
            <person name="Andreopoulos B."/>
            <person name="Lipzen A."/>
            <person name="Chen C."/>
            <person name="Yanf M."/>
            <person name="Daum C."/>
            <person name="Ng V."/>
            <person name="Clum A."/>
            <person name="Steindorff A."/>
            <person name="Ohm R."/>
            <person name="Martin F."/>
            <person name="Silar P."/>
            <person name="Natvig D."/>
            <person name="Lalanne C."/>
            <person name="Gautier V."/>
            <person name="Ament-velasquez S.L."/>
            <person name="Kruys A."/>
            <person name="Hutchinson M.I."/>
            <person name="Powell A.J."/>
            <person name="Barry K."/>
            <person name="Miller A.N."/>
            <person name="Grigoriev I.V."/>
            <person name="Debuchy R."/>
            <person name="Gladieux P."/>
            <person name="Thoren M.H."/>
            <person name="Johannesson H."/>
        </authorList>
    </citation>
    <scope>NUCLEOTIDE SEQUENCE</scope>
    <source>
        <strain evidence="1">SMH3187-1</strain>
    </source>
</reference>
<accession>A0AA40FBB9</accession>
<proteinExistence type="predicted"/>
<evidence type="ECO:0000313" key="2">
    <source>
        <dbReference type="Proteomes" id="UP001172155"/>
    </source>
</evidence>
<gene>
    <name evidence="1" type="ORF">B0T18DRAFT_398643</name>
</gene>
<keyword evidence="2" id="KW-1185">Reference proteome</keyword>